<evidence type="ECO:0000313" key="6">
    <source>
        <dbReference type="EMBL" id="KAG5682239.1"/>
    </source>
</evidence>
<dbReference type="GO" id="GO:0032040">
    <property type="term" value="C:small-subunit processome"/>
    <property type="evidence" value="ECO:0007669"/>
    <property type="project" value="TreeGrafter"/>
</dbReference>
<feature type="region of interest" description="Disordered" evidence="4">
    <location>
        <begin position="30"/>
        <end position="52"/>
    </location>
</feature>
<dbReference type="PANTHER" id="PTHR23270:SF10">
    <property type="entry name" value="PROTEIN RRP5 HOMOLOG"/>
    <property type="match status" value="1"/>
</dbReference>
<feature type="region of interest" description="Disordered" evidence="4">
    <location>
        <begin position="971"/>
        <end position="1015"/>
    </location>
</feature>
<organism evidence="6 7">
    <name type="scientific">Polypedilum vanderplanki</name>
    <name type="common">Sleeping chironomid midge</name>
    <dbReference type="NCBI Taxonomy" id="319348"/>
    <lineage>
        <taxon>Eukaryota</taxon>
        <taxon>Metazoa</taxon>
        <taxon>Ecdysozoa</taxon>
        <taxon>Arthropoda</taxon>
        <taxon>Hexapoda</taxon>
        <taxon>Insecta</taxon>
        <taxon>Pterygota</taxon>
        <taxon>Neoptera</taxon>
        <taxon>Endopterygota</taxon>
        <taxon>Diptera</taxon>
        <taxon>Nematocera</taxon>
        <taxon>Chironomoidea</taxon>
        <taxon>Chironomidae</taxon>
        <taxon>Chironominae</taxon>
        <taxon>Polypedilum</taxon>
        <taxon>Polypedilum</taxon>
    </lineage>
</organism>
<evidence type="ECO:0000313" key="7">
    <source>
        <dbReference type="Proteomes" id="UP001107558"/>
    </source>
</evidence>
<dbReference type="EMBL" id="JADBJN010000001">
    <property type="protein sequence ID" value="KAG5682239.1"/>
    <property type="molecule type" value="Genomic_DNA"/>
</dbReference>
<dbReference type="SMART" id="SM00316">
    <property type="entry name" value="S1"/>
    <property type="match status" value="6"/>
</dbReference>
<evidence type="ECO:0000256" key="2">
    <source>
        <dbReference type="ARBA" id="ARBA00022737"/>
    </source>
</evidence>
<feature type="domain" description="S1 motif" evidence="5">
    <location>
        <begin position="434"/>
        <end position="498"/>
    </location>
</feature>
<keyword evidence="2" id="KW-0677">Repeat</keyword>
<dbReference type="GO" id="GO:0006364">
    <property type="term" value="P:rRNA processing"/>
    <property type="evidence" value="ECO:0007669"/>
    <property type="project" value="InterPro"/>
</dbReference>
<feature type="domain" description="S1 motif" evidence="5">
    <location>
        <begin position="516"/>
        <end position="584"/>
    </location>
</feature>
<feature type="compositionally biased region" description="Basic and acidic residues" evidence="4">
    <location>
        <begin position="994"/>
        <end position="1012"/>
    </location>
</feature>
<feature type="domain" description="S1 motif" evidence="5">
    <location>
        <begin position="341"/>
        <end position="418"/>
    </location>
</feature>
<dbReference type="GO" id="GO:0003723">
    <property type="term" value="F:RNA binding"/>
    <property type="evidence" value="ECO:0007669"/>
    <property type="project" value="TreeGrafter"/>
</dbReference>
<dbReference type="InterPro" id="IPR003029">
    <property type="entry name" value="S1_domain"/>
</dbReference>
<proteinExistence type="predicted"/>
<dbReference type="Gene3D" id="2.40.50.140">
    <property type="entry name" value="Nucleic acid-binding proteins"/>
    <property type="match status" value="2"/>
</dbReference>
<dbReference type="InterPro" id="IPR048059">
    <property type="entry name" value="Rrp5_S1_rpt_hs1_sc1"/>
</dbReference>
<name>A0A9J6CK47_POLVA</name>
<feature type="compositionally biased region" description="Basic and acidic residues" evidence="4">
    <location>
        <begin position="975"/>
        <end position="984"/>
    </location>
</feature>
<dbReference type="InterPro" id="IPR045209">
    <property type="entry name" value="Rrp5"/>
</dbReference>
<feature type="domain" description="S1 motif" evidence="5">
    <location>
        <begin position="591"/>
        <end position="700"/>
    </location>
</feature>
<accession>A0A9J6CK47</accession>
<dbReference type="AlphaFoldDB" id="A0A9J6CK47"/>
<keyword evidence="3" id="KW-0539">Nucleus</keyword>
<evidence type="ECO:0000256" key="1">
    <source>
        <dbReference type="ARBA" id="ARBA00004123"/>
    </source>
</evidence>
<evidence type="ECO:0000256" key="4">
    <source>
        <dbReference type="SAM" id="MobiDB-lite"/>
    </source>
</evidence>
<dbReference type="SUPFAM" id="SSF50249">
    <property type="entry name" value="Nucleic acid-binding proteins"/>
    <property type="match status" value="3"/>
</dbReference>
<evidence type="ECO:0000259" key="5">
    <source>
        <dbReference type="SMART" id="SM00316"/>
    </source>
</evidence>
<dbReference type="PANTHER" id="PTHR23270">
    <property type="entry name" value="PROGRAMMED CELL DEATH PROTEIN 11 PRE-RRNA PROCESSING PROTEIN RRP5"/>
    <property type="match status" value="1"/>
</dbReference>
<evidence type="ECO:0000256" key="3">
    <source>
        <dbReference type="ARBA" id="ARBA00023242"/>
    </source>
</evidence>
<dbReference type="OrthoDB" id="412781at2759"/>
<dbReference type="InterPro" id="IPR012340">
    <property type="entry name" value="NA-bd_OB-fold"/>
</dbReference>
<comment type="subcellular location">
    <subcellularLocation>
        <location evidence="1">Nucleus</location>
    </subcellularLocation>
</comment>
<keyword evidence="7" id="KW-1185">Reference proteome</keyword>
<dbReference type="CDD" id="cd05693">
    <property type="entry name" value="S1_Rrp5_repeat_hs1_sc1"/>
    <property type="match status" value="1"/>
</dbReference>
<feature type="domain" description="S1 motif" evidence="5">
    <location>
        <begin position="71"/>
        <end position="163"/>
    </location>
</feature>
<gene>
    <name evidence="6" type="ORF">PVAND_011604</name>
</gene>
<feature type="domain" description="S1 motif" evidence="5">
    <location>
        <begin position="177"/>
        <end position="239"/>
    </location>
</feature>
<protein>
    <recommendedName>
        <fullName evidence="5">S1 motif domain-containing protein</fullName>
    </recommendedName>
</protein>
<sequence length="1094" mass="123459">MDTKSFERGGVLPKNKTKLFKTSNYGASNIEKEKFKQKPSKRGSKKGENDIKNDGEYEIRSAKQLTLNTLVPEMNLMAVVKAIHHTYLLLSLPGRLVGRVPITNISNSYSNAIKSTLEDVHSEEDLSEKPKNLADMFKIGQILYTKVIDKCHGEKQEILLSLLPSDINSEIDATILKEGNVLLCAIQEIEDHGYFLETGINNVRCFLSKKNLKNELFIGELVFCKVHKVTESVINFIAFKKNDPIKIDTIDVPNMKTLLPGTLVTFNIVQNLKNGLEGLLFDGSITAYANEMYIPNKIATDSNLIGKKMNARILYTMPLSNQLYVTLHTDDYSKEHKNIIHYGTIVENAKVIKQTNLGVIFKLGTGNDKGLLPRKTIAKNFKNNFDIDSVMLKFSPNSIHTIRVMDYNVLENCYLCTNNEKLLTEKFFGTYDMIIGQIVIARIEEKLENGLRLSIGNVRAFLKGIFYHQITKCEIGTELRVRVAEIDHDAKVIQVTNLSGFLRDGCKILHSKNKLKINESFSGVVFKENPKSYNVLFFNHIKGILPKSTELESELLSIGGLKEGSVKLFEIKNIKGNSIILSIPKKVESQHIGKIFQCKVTAILPGNGLKIYINELKSYGRVPLNMLSESIPLNEHILSVITENSNMEVVAIGNNEYSRRDVHYYRRENIVTDFNEVKPSDILRCFVKSTDISNVELECPLKNFKETIRLNKNAFDDPDNVILSEGEIVYVNIIAKHESRINSLYATPSLHKVWVNNDDALDMLDNYLSDISFLLSSFKTTNKAIGKYSIGQRIDGIVKNIIGNNILIEVDENLYAQGTVDNVHNYKVGAKINEAAIVWIDPIHQMLYLTTKNKCIDGISIDQESKDDSVNEKKHKAVILYFNDFVTVCSIRGSKVSSLVYVPSKQHYNDFSPSNRALGNATSKLVIKRNCNGKLLGIFVQDSKAFQKLEKIKTKLNEKVLKRKISDSVPEADNLENKRPKVVLDDSESDEEVERQNNDNDNDSRKNALNKKEKAKKVVGSIQNMIKKSIKVAKNGNKIINKDSLLDENVVNLTSYKKLNENKLSTNSIQKHDGVIKKSTIGKKKAPKRLIKKK</sequence>
<dbReference type="Proteomes" id="UP001107558">
    <property type="component" value="Chromosome 1"/>
</dbReference>
<reference evidence="6" key="1">
    <citation type="submission" date="2021-03" db="EMBL/GenBank/DDBJ databases">
        <title>Chromosome level genome of the anhydrobiotic midge Polypedilum vanderplanki.</title>
        <authorList>
            <person name="Yoshida Y."/>
            <person name="Kikawada T."/>
            <person name="Gusev O."/>
        </authorList>
    </citation>
    <scope>NUCLEOTIDE SEQUENCE</scope>
    <source>
        <strain evidence="6">NIAS01</strain>
        <tissue evidence="6">Whole body or cell culture</tissue>
    </source>
</reference>
<comment type="caution">
    <text evidence="6">The sequence shown here is derived from an EMBL/GenBank/DDBJ whole genome shotgun (WGS) entry which is preliminary data.</text>
</comment>